<evidence type="ECO:0000256" key="2">
    <source>
        <dbReference type="ARBA" id="ARBA00022679"/>
    </source>
</evidence>
<reference evidence="4 5" key="1">
    <citation type="submission" date="2020-01" db="EMBL/GenBank/DDBJ databases">
        <title>Complete genome sequence of a human oral phylogroup 1 Treponema sp. strain ATCC 700766, originally isolated from periodontitis dental plaque.</title>
        <authorList>
            <person name="Chan Y."/>
            <person name="Huo Y.-B."/>
            <person name="Yu X.-L."/>
            <person name="Zeng H."/>
            <person name="Leung W.-K."/>
            <person name="Watt R.M."/>
        </authorList>
    </citation>
    <scope>NUCLEOTIDE SEQUENCE [LARGE SCALE GENOMIC DNA]</scope>
    <source>
        <strain evidence="4 5">OMZ 804</strain>
    </source>
</reference>
<dbReference type="Proteomes" id="UP000464374">
    <property type="component" value="Chromosome"/>
</dbReference>
<dbReference type="AlphaFoldDB" id="A0A6P1XYB3"/>
<accession>A0A6P1XYB3</accession>
<dbReference type="KEGG" id="trz:GWP43_01815"/>
<dbReference type="InterPro" id="IPR029026">
    <property type="entry name" value="tRNA_m1G_MTases_N"/>
</dbReference>
<dbReference type="CDD" id="cd18082">
    <property type="entry name" value="SpoU-like_family"/>
    <property type="match status" value="1"/>
</dbReference>
<evidence type="ECO:0000256" key="1">
    <source>
        <dbReference type="ARBA" id="ARBA00022603"/>
    </source>
</evidence>
<sequence length="309" mass="33614">MIELFKLVRLPHTQKIRKIIKIIETLETECVACSSDLPYSATPLSCDSFYIEGLCTHLASMYPSDSVITAAVKTYMSALRAETLTAGDYRILFNALRHALYRQSGVQPSEWDLIAPGLRYGTDALKYDTTAPNPAVSDTETQIAAPSAVLPITRPFYPGVYVYAEDIRAPFNLGSIFRTAEAFGAEKLLLSEGCVSPEQPRAQRSAMGCTHFLPWEYCSLESLPADLPVFALETGGTPITSFSFPKHGIVLLGSEELGLSAEALKKVSAGIVSIPMKGIKASLNVAVAFGILMQYWIASLKDTVLDKSC</sequence>
<dbReference type="RefSeq" id="WP_162662237.1">
    <property type="nucleotide sequence ID" value="NZ_CP048020.1"/>
</dbReference>
<dbReference type="PANTHER" id="PTHR43191:SF2">
    <property type="entry name" value="RRNA METHYLTRANSFERASE 3, MITOCHONDRIAL"/>
    <property type="match status" value="1"/>
</dbReference>
<evidence type="ECO:0000313" key="4">
    <source>
        <dbReference type="EMBL" id="QHX42391.1"/>
    </source>
</evidence>
<dbReference type="GO" id="GO:0032259">
    <property type="term" value="P:methylation"/>
    <property type="evidence" value="ECO:0007669"/>
    <property type="project" value="UniProtKB-KW"/>
</dbReference>
<organism evidence="4 5">
    <name type="scientific">Treponema vincentii</name>
    <dbReference type="NCBI Taxonomy" id="69710"/>
    <lineage>
        <taxon>Bacteria</taxon>
        <taxon>Pseudomonadati</taxon>
        <taxon>Spirochaetota</taxon>
        <taxon>Spirochaetia</taxon>
        <taxon>Spirochaetales</taxon>
        <taxon>Treponemataceae</taxon>
        <taxon>Treponema</taxon>
    </lineage>
</organism>
<dbReference type="SUPFAM" id="SSF75217">
    <property type="entry name" value="alpha/beta knot"/>
    <property type="match status" value="1"/>
</dbReference>
<dbReference type="InterPro" id="IPR001537">
    <property type="entry name" value="SpoU_MeTrfase"/>
</dbReference>
<dbReference type="GO" id="GO:0003723">
    <property type="term" value="F:RNA binding"/>
    <property type="evidence" value="ECO:0007669"/>
    <property type="project" value="InterPro"/>
</dbReference>
<feature type="domain" description="tRNA/rRNA methyltransferase SpoU type" evidence="3">
    <location>
        <begin position="160"/>
        <end position="293"/>
    </location>
</feature>
<dbReference type="InterPro" id="IPR029028">
    <property type="entry name" value="Alpha/beta_knot_MTases"/>
</dbReference>
<dbReference type="EMBL" id="CP048020">
    <property type="protein sequence ID" value="QHX42391.1"/>
    <property type="molecule type" value="Genomic_DNA"/>
</dbReference>
<dbReference type="GO" id="GO:0006396">
    <property type="term" value="P:RNA processing"/>
    <property type="evidence" value="ECO:0007669"/>
    <property type="project" value="InterPro"/>
</dbReference>
<gene>
    <name evidence="4" type="ORF">GWP43_01815</name>
</gene>
<keyword evidence="2 4" id="KW-0808">Transferase</keyword>
<proteinExistence type="predicted"/>
<evidence type="ECO:0000259" key="3">
    <source>
        <dbReference type="Pfam" id="PF00588"/>
    </source>
</evidence>
<dbReference type="Gene3D" id="3.40.1280.10">
    <property type="match status" value="1"/>
</dbReference>
<dbReference type="InterPro" id="IPR051259">
    <property type="entry name" value="rRNA_Methyltransferase"/>
</dbReference>
<protein>
    <submittedName>
        <fullName evidence="4">TrmH family RNA methyltransferase</fullName>
    </submittedName>
</protein>
<evidence type="ECO:0000313" key="5">
    <source>
        <dbReference type="Proteomes" id="UP000464374"/>
    </source>
</evidence>
<name>A0A6P1XYB3_9SPIR</name>
<dbReference type="PANTHER" id="PTHR43191">
    <property type="entry name" value="RRNA METHYLTRANSFERASE 3"/>
    <property type="match status" value="1"/>
</dbReference>
<dbReference type="GO" id="GO:0008173">
    <property type="term" value="F:RNA methyltransferase activity"/>
    <property type="evidence" value="ECO:0007669"/>
    <property type="project" value="InterPro"/>
</dbReference>
<keyword evidence="1 4" id="KW-0489">Methyltransferase</keyword>
<dbReference type="Pfam" id="PF00588">
    <property type="entry name" value="SpoU_methylase"/>
    <property type="match status" value="1"/>
</dbReference>